<dbReference type="Proteomes" id="UP000694425">
    <property type="component" value="Unplaced"/>
</dbReference>
<feature type="compositionally biased region" description="Basic residues" evidence="2">
    <location>
        <begin position="98"/>
        <end position="112"/>
    </location>
</feature>
<dbReference type="PANTHER" id="PTHR23084">
    <property type="entry name" value="PHOSPHATIDYLINOSITOL-4-PHOSPHATE 5-KINASE RELATED"/>
    <property type="match status" value="1"/>
</dbReference>
<keyword evidence="1" id="KW-0677">Repeat</keyword>
<reference evidence="3" key="2">
    <citation type="submission" date="2025-09" db="UniProtKB">
        <authorList>
            <consortium name="Ensembl"/>
        </authorList>
    </citation>
    <scope>IDENTIFICATION</scope>
</reference>
<dbReference type="GeneTree" id="ENSGT00940000161806"/>
<keyword evidence="4" id="KW-1185">Reference proteome</keyword>
<dbReference type="SUPFAM" id="SSF82185">
    <property type="entry name" value="Histone H3 K4-specific methyltransferase SET7/9 N-terminal domain"/>
    <property type="match status" value="1"/>
</dbReference>
<feature type="region of interest" description="Disordered" evidence="2">
    <location>
        <begin position="76"/>
        <end position="115"/>
    </location>
</feature>
<dbReference type="AlphaFoldDB" id="A0A8C7EKI2"/>
<dbReference type="PANTHER" id="PTHR23084:SF263">
    <property type="entry name" value="MORN REPEAT-CONTAINING PROTEIN 1"/>
    <property type="match status" value="1"/>
</dbReference>
<evidence type="ECO:0000313" key="3">
    <source>
        <dbReference type="Ensembl" id="ENSNVIP00000004695.1"/>
    </source>
</evidence>
<accession>A0A8C7EKI2</accession>
<dbReference type="Pfam" id="PF02493">
    <property type="entry name" value="MORN"/>
    <property type="match status" value="3"/>
</dbReference>
<proteinExistence type="predicted"/>
<sequence>MKYKAGGHYEGELSHGLREGHGHLVDQDGQAYWGSFHNNKRHGQGHMVFRNGDKYEGDWVQDQRQGHGVLFRADGSTYKTSGPPHALEGGDVSSTRGTSHRSQHGRLVVRPRRPQDADPCPHAFLFAWQPPNFPGRRALGPGTTVRPPAAVNAAGTPSSVVLAVSVGRPSHARRQGRVPPARHGPDADETTPVAPGPRGQAWGSLTASLVLWPPS</sequence>
<evidence type="ECO:0000313" key="4">
    <source>
        <dbReference type="Proteomes" id="UP000694425"/>
    </source>
</evidence>
<dbReference type="Ensembl" id="ENSNVIT00000005542.1">
    <property type="protein sequence ID" value="ENSNVIP00000004695.1"/>
    <property type="gene ID" value="ENSNVIG00000003795.1"/>
</dbReference>
<feature type="region of interest" description="Disordered" evidence="2">
    <location>
        <begin position="167"/>
        <end position="202"/>
    </location>
</feature>
<dbReference type="InterPro" id="IPR003409">
    <property type="entry name" value="MORN"/>
</dbReference>
<dbReference type="Gene3D" id="2.20.110.10">
    <property type="entry name" value="Histone H3 K4-specific methyltransferase SET7/9 N-terminal domain"/>
    <property type="match status" value="1"/>
</dbReference>
<protein>
    <recommendedName>
        <fullName evidence="5">MORN repeat-containing 1</fullName>
    </recommendedName>
</protein>
<organism evidence="3 4">
    <name type="scientific">Neovison vison</name>
    <name type="common">American mink</name>
    <name type="synonym">Mustela vison</name>
    <dbReference type="NCBI Taxonomy" id="452646"/>
    <lineage>
        <taxon>Eukaryota</taxon>
        <taxon>Metazoa</taxon>
        <taxon>Chordata</taxon>
        <taxon>Craniata</taxon>
        <taxon>Vertebrata</taxon>
        <taxon>Euteleostomi</taxon>
        <taxon>Mammalia</taxon>
        <taxon>Eutheria</taxon>
        <taxon>Laurasiatheria</taxon>
        <taxon>Carnivora</taxon>
        <taxon>Caniformia</taxon>
        <taxon>Musteloidea</taxon>
        <taxon>Mustelidae</taxon>
        <taxon>Mustelinae</taxon>
        <taxon>Neogale</taxon>
    </lineage>
</organism>
<evidence type="ECO:0008006" key="5">
    <source>
        <dbReference type="Google" id="ProtNLM"/>
    </source>
</evidence>
<reference evidence="3" key="1">
    <citation type="submission" date="2025-08" db="UniProtKB">
        <authorList>
            <consortium name="Ensembl"/>
        </authorList>
    </citation>
    <scope>IDENTIFICATION</scope>
</reference>
<dbReference type="SMART" id="SM00698">
    <property type="entry name" value="MORN"/>
    <property type="match status" value="3"/>
</dbReference>
<evidence type="ECO:0000256" key="2">
    <source>
        <dbReference type="SAM" id="MobiDB-lite"/>
    </source>
</evidence>
<evidence type="ECO:0000256" key="1">
    <source>
        <dbReference type="ARBA" id="ARBA00022737"/>
    </source>
</evidence>
<name>A0A8C7EKI2_NEOVI</name>